<accession>A0A6J4I059</accession>
<evidence type="ECO:0000256" key="1">
    <source>
        <dbReference type="SAM" id="MobiDB-lite"/>
    </source>
</evidence>
<feature type="compositionally biased region" description="Polar residues" evidence="1">
    <location>
        <begin position="8"/>
        <end position="17"/>
    </location>
</feature>
<protein>
    <submittedName>
        <fullName evidence="2">Uncharacterized protein</fullName>
    </submittedName>
</protein>
<dbReference type="EMBL" id="CADCTK010000282">
    <property type="protein sequence ID" value="CAA9236198.1"/>
    <property type="molecule type" value="Genomic_DNA"/>
</dbReference>
<feature type="non-terminal residue" evidence="2">
    <location>
        <position position="1"/>
    </location>
</feature>
<name>A0A6J4I059_9CHLR</name>
<evidence type="ECO:0000313" key="2">
    <source>
        <dbReference type="EMBL" id="CAA9236198.1"/>
    </source>
</evidence>
<proteinExistence type="predicted"/>
<organism evidence="2">
    <name type="scientific">uncultured Chloroflexia bacterium</name>
    <dbReference type="NCBI Taxonomy" id="1672391"/>
    <lineage>
        <taxon>Bacteria</taxon>
        <taxon>Bacillati</taxon>
        <taxon>Chloroflexota</taxon>
        <taxon>Chloroflexia</taxon>
        <taxon>environmental samples</taxon>
    </lineage>
</organism>
<dbReference type="AlphaFoldDB" id="A0A6J4I059"/>
<reference evidence="2" key="1">
    <citation type="submission" date="2020-02" db="EMBL/GenBank/DDBJ databases">
        <authorList>
            <person name="Meier V. D."/>
        </authorList>
    </citation>
    <scope>NUCLEOTIDE SEQUENCE</scope>
    <source>
        <strain evidence="2">AVDCRST_MAG26</strain>
    </source>
</reference>
<feature type="region of interest" description="Disordered" evidence="1">
    <location>
        <begin position="1"/>
        <end position="30"/>
    </location>
</feature>
<gene>
    <name evidence="2" type="ORF">AVDCRST_MAG26-1211</name>
</gene>
<feature type="non-terminal residue" evidence="2">
    <location>
        <position position="30"/>
    </location>
</feature>
<sequence>LLLRCWGSASTSCSSACQDCWSPGRSTKYR</sequence>